<dbReference type="GO" id="GO:0003723">
    <property type="term" value="F:RNA binding"/>
    <property type="evidence" value="ECO:0007669"/>
    <property type="project" value="UniProtKB-UniRule"/>
</dbReference>
<feature type="domain" description="HTH La-type RNA-binding" evidence="4">
    <location>
        <begin position="19"/>
        <end position="127"/>
    </location>
</feature>
<evidence type="ECO:0000256" key="2">
    <source>
        <dbReference type="PROSITE-ProRule" id="PRU00332"/>
    </source>
</evidence>
<sequence length="416" mass="46447">MASVNAPNMHSFPPQHLMELNNDFLLNQIKNQVEFYFAPQNLQNDKFLQSQLNATDHLGAVSIQVICSFRKIRQLYLYSRSGYYPHDADMPADPALLRMALASSSVVSISHDGMWVVPNLQKDPQKDAATEATVASVPSSPSSSQDGSAQQDRFAIVIHNIANTVTEAMVLEAFAKFNPKGARSEAGDTWHVTFGSSEDATASLEEGIKLDDKPIQGSLKIDVSNVPSMPLPPPAQQTPGMGYQGQYPMHPPPQYSYVPVHYGMPQMVPQYPMHPQYYPQPQYRYFAPPGQQRQGGPPPQNVFVRPANDNNRGMRRRNQGGKRRNRQQRQQQPEDKPIRKDTNKNKKNQEKKEDVKDLDLSQEHFPSLGGGKETLKPKSTNIEGAAYAKAVLKAATSQKQQPVKEGTEKKKTKETK</sequence>
<feature type="compositionally biased region" description="Basic residues" evidence="3">
    <location>
        <begin position="313"/>
        <end position="327"/>
    </location>
</feature>
<dbReference type="AlphaFoldDB" id="A0AAD2FLB6"/>
<comment type="caution">
    <text evidence="5">The sequence shown here is derived from an EMBL/GenBank/DDBJ whole genome shotgun (WGS) entry which is preliminary data.</text>
</comment>
<evidence type="ECO:0000259" key="4">
    <source>
        <dbReference type="PROSITE" id="PS50961"/>
    </source>
</evidence>
<dbReference type="InterPro" id="IPR006630">
    <property type="entry name" value="La_HTH"/>
</dbReference>
<dbReference type="Proteomes" id="UP001295423">
    <property type="component" value="Unassembled WGS sequence"/>
</dbReference>
<keyword evidence="6" id="KW-1185">Reference proteome</keyword>
<evidence type="ECO:0000256" key="1">
    <source>
        <dbReference type="ARBA" id="ARBA00022884"/>
    </source>
</evidence>
<dbReference type="InterPro" id="IPR045180">
    <property type="entry name" value="La_dom_prot"/>
</dbReference>
<feature type="region of interest" description="Disordered" evidence="3">
    <location>
        <begin position="393"/>
        <end position="416"/>
    </location>
</feature>
<keyword evidence="1 2" id="KW-0694">RNA-binding</keyword>
<dbReference type="GO" id="GO:0005737">
    <property type="term" value="C:cytoplasm"/>
    <property type="evidence" value="ECO:0007669"/>
    <property type="project" value="UniProtKB-ARBA"/>
</dbReference>
<dbReference type="PANTHER" id="PTHR22792">
    <property type="entry name" value="LUPUS LA PROTEIN-RELATED"/>
    <property type="match status" value="1"/>
</dbReference>
<dbReference type="SMART" id="SM00715">
    <property type="entry name" value="LA"/>
    <property type="match status" value="1"/>
</dbReference>
<feature type="compositionally biased region" description="Basic and acidic residues" evidence="3">
    <location>
        <begin position="332"/>
        <end position="362"/>
    </location>
</feature>
<proteinExistence type="predicted"/>
<dbReference type="PROSITE" id="PS50961">
    <property type="entry name" value="HTH_LA"/>
    <property type="match status" value="1"/>
</dbReference>
<dbReference type="Pfam" id="PF05383">
    <property type="entry name" value="La"/>
    <property type="match status" value="1"/>
</dbReference>
<gene>
    <name evidence="5" type="ORF">CYCCA115_LOCUS6857</name>
</gene>
<protein>
    <recommendedName>
        <fullName evidence="4">HTH La-type RNA-binding domain-containing protein</fullName>
    </recommendedName>
</protein>
<name>A0AAD2FLB6_9STRA</name>
<feature type="compositionally biased region" description="Low complexity" evidence="3">
    <location>
        <begin position="134"/>
        <end position="148"/>
    </location>
</feature>
<dbReference type="InterPro" id="IPR036388">
    <property type="entry name" value="WH-like_DNA-bd_sf"/>
</dbReference>
<evidence type="ECO:0000313" key="5">
    <source>
        <dbReference type="EMBL" id="CAJ1940072.1"/>
    </source>
</evidence>
<evidence type="ECO:0000313" key="6">
    <source>
        <dbReference type="Proteomes" id="UP001295423"/>
    </source>
</evidence>
<feature type="compositionally biased region" description="Low complexity" evidence="3">
    <location>
        <begin position="282"/>
        <end position="295"/>
    </location>
</feature>
<dbReference type="InterPro" id="IPR036390">
    <property type="entry name" value="WH_DNA-bd_sf"/>
</dbReference>
<dbReference type="CDD" id="cd07323">
    <property type="entry name" value="LAM"/>
    <property type="match status" value="1"/>
</dbReference>
<feature type="region of interest" description="Disordered" evidence="3">
    <location>
        <begin position="282"/>
        <end position="380"/>
    </location>
</feature>
<dbReference type="PANTHER" id="PTHR22792:SF132">
    <property type="entry name" value="LA-RELATED PROTEIN 1"/>
    <property type="match status" value="1"/>
</dbReference>
<organism evidence="5 6">
    <name type="scientific">Cylindrotheca closterium</name>
    <dbReference type="NCBI Taxonomy" id="2856"/>
    <lineage>
        <taxon>Eukaryota</taxon>
        <taxon>Sar</taxon>
        <taxon>Stramenopiles</taxon>
        <taxon>Ochrophyta</taxon>
        <taxon>Bacillariophyta</taxon>
        <taxon>Bacillariophyceae</taxon>
        <taxon>Bacillariophycidae</taxon>
        <taxon>Bacillariales</taxon>
        <taxon>Bacillariaceae</taxon>
        <taxon>Cylindrotheca</taxon>
    </lineage>
</organism>
<accession>A0AAD2FLB6</accession>
<dbReference type="Gene3D" id="1.10.10.10">
    <property type="entry name" value="Winged helix-like DNA-binding domain superfamily/Winged helix DNA-binding domain"/>
    <property type="match status" value="1"/>
</dbReference>
<dbReference type="SUPFAM" id="SSF46785">
    <property type="entry name" value="Winged helix' DNA-binding domain"/>
    <property type="match status" value="1"/>
</dbReference>
<feature type="compositionally biased region" description="Basic and acidic residues" evidence="3">
    <location>
        <begin position="405"/>
        <end position="416"/>
    </location>
</feature>
<reference evidence="5" key="1">
    <citation type="submission" date="2023-08" db="EMBL/GenBank/DDBJ databases">
        <authorList>
            <person name="Audoor S."/>
            <person name="Bilcke G."/>
        </authorList>
    </citation>
    <scope>NUCLEOTIDE SEQUENCE</scope>
</reference>
<dbReference type="EMBL" id="CAKOGP040000890">
    <property type="protein sequence ID" value="CAJ1940072.1"/>
    <property type="molecule type" value="Genomic_DNA"/>
</dbReference>
<evidence type="ECO:0000256" key="3">
    <source>
        <dbReference type="SAM" id="MobiDB-lite"/>
    </source>
</evidence>
<feature type="region of interest" description="Disordered" evidence="3">
    <location>
        <begin position="126"/>
        <end position="148"/>
    </location>
</feature>